<dbReference type="Proteomes" id="UP000828390">
    <property type="component" value="Unassembled WGS sequence"/>
</dbReference>
<evidence type="ECO:0000256" key="1">
    <source>
        <dbReference type="SAM" id="MobiDB-lite"/>
    </source>
</evidence>
<gene>
    <name evidence="2" type="ORF">DPMN_169821</name>
</gene>
<evidence type="ECO:0000313" key="2">
    <source>
        <dbReference type="EMBL" id="KAH3768602.1"/>
    </source>
</evidence>
<organism evidence="2 3">
    <name type="scientific">Dreissena polymorpha</name>
    <name type="common">Zebra mussel</name>
    <name type="synonym">Mytilus polymorpha</name>
    <dbReference type="NCBI Taxonomy" id="45954"/>
    <lineage>
        <taxon>Eukaryota</taxon>
        <taxon>Metazoa</taxon>
        <taxon>Spiralia</taxon>
        <taxon>Lophotrochozoa</taxon>
        <taxon>Mollusca</taxon>
        <taxon>Bivalvia</taxon>
        <taxon>Autobranchia</taxon>
        <taxon>Heteroconchia</taxon>
        <taxon>Euheterodonta</taxon>
        <taxon>Imparidentia</taxon>
        <taxon>Neoheterodontei</taxon>
        <taxon>Myida</taxon>
        <taxon>Dreissenoidea</taxon>
        <taxon>Dreissenidae</taxon>
        <taxon>Dreissena</taxon>
    </lineage>
</organism>
<protein>
    <submittedName>
        <fullName evidence="2">Uncharacterized protein</fullName>
    </submittedName>
</protein>
<feature type="compositionally biased region" description="Basic and acidic residues" evidence="1">
    <location>
        <begin position="80"/>
        <end position="89"/>
    </location>
</feature>
<reference evidence="2" key="1">
    <citation type="journal article" date="2019" name="bioRxiv">
        <title>The Genome of the Zebra Mussel, Dreissena polymorpha: A Resource for Invasive Species Research.</title>
        <authorList>
            <person name="McCartney M.A."/>
            <person name="Auch B."/>
            <person name="Kono T."/>
            <person name="Mallez S."/>
            <person name="Zhang Y."/>
            <person name="Obille A."/>
            <person name="Becker A."/>
            <person name="Abrahante J.E."/>
            <person name="Garbe J."/>
            <person name="Badalamenti J.P."/>
            <person name="Herman A."/>
            <person name="Mangelson H."/>
            <person name="Liachko I."/>
            <person name="Sullivan S."/>
            <person name="Sone E.D."/>
            <person name="Koren S."/>
            <person name="Silverstein K.A.T."/>
            <person name="Beckman K.B."/>
            <person name="Gohl D.M."/>
        </authorList>
    </citation>
    <scope>NUCLEOTIDE SEQUENCE</scope>
    <source>
        <strain evidence="2">Duluth1</strain>
        <tissue evidence="2">Whole animal</tissue>
    </source>
</reference>
<sequence length="185" mass="20877">MVITVEAEHTGITVAADDTDVILLKHYYVVLKQSLLVIMESPTFAKLPKIIKISRRMTDDAACKDGATADDTLTDDVTYEDGRQSERQPLRPTTVQKQRKQSSPLWIRSLLSSCIRHNVDYIHYNMGYAHSNVDYYNLDNKYVQEEFPPVRYGVRQPSSHGAGIEPRSPTLEARVSTTALTGQPH</sequence>
<comment type="caution">
    <text evidence="2">The sequence shown here is derived from an EMBL/GenBank/DDBJ whole genome shotgun (WGS) entry which is preliminary data.</text>
</comment>
<dbReference type="AlphaFoldDB" id="A0A9D4DYL1"/>
<reference evidence="2" key="2">
    <citation type="submission" date="2020-11" db="EMBL/GenBank/DDBJ databases">
        <authorList>
            <person name="McCartney M.A."/>
            <person name="Auch B."/>
            <person name="Kono T."/>
            <person name="Mallez S."/>
            <person name="Becker A."/>
            <person name="Gohl D.M."/>
            <person name="Silverstein K.A.T."/>
            <person name="Koren S."/>
            <person name="Bechman K.B."/>
            <person name="Herman A."/>
            <person name="Abrahante J.E."/>
            <person name="Garbe J."/>
        </authorList>
    </citation>
    <scope>NUCLEOTIDE SEQUENCE</scope>
    <source>
        <strain evidence="2">Duluth1</strain>
        <tissue evidence="2">Whole animal</tissue>
    </source>
</reference>
<evidence type="ECO:0000313" key="3">
    <source>
        <dbReference type="Proteomes" id="UP000828390"/>
    </source>
</evidence>
<dbReference type="EMBL" id="JAIWYP010000009">
    <property type="protein sequence ID" value="KAH3768602.1"/>
    <property type="molecule type" value="Genomic_DNA"/>
</dbReference>
<proteinExistence type="predicted"/>
<feature type="region of interest" description="Disordered" evidence="1">
    <location>
        <begin position="72"/>
        <end position="98"/>
    </location>
</feature>
<keyword evidence="3" id="KW-1185">Reference proteome</keyword>
<accession>A0A9D4DYL1</accession>
<name>A0A9D4DYL1_DREPO</name>